<dbReference type="InterPro" id="IPR014746">
    <property type="entry name" value="Gln_synth/guanido_kin_cat_dom"/>
</dbReference>
<dbReference type="EC" id="6.3.2.2" evidence="8"/>
<dbReference type="SUPFAM" id="SSF55931">
    <property type="entry name" value="Glutamine synthetase/guanido kinase"/>
    <property type="match status" value="1"/>
</dbReference>
<keyword evidence="3 8" id="KW-0436">Ligase</keyword>
<dbReference type="PANTHER" id="PTHR38761:SF1">
    <property type="entry name" value="GLUTAMATE--CYSTEINE LIGASE"/>
    <property type="match status" value="1"/>
</dbReference>
<comment type="similarity">
    <text evidence="2 8">Belongs to the glutamate--cysteine ligase type 1 family. Type 1 subfamily.</text>
</comment>
<evidence type="ECO:0000256" key="8">
    <source>
        <dbReference type="HAMAP-Rule" id="MF_00578"/>
    </source>
</evidence>
<organism evidence="11 12">
    <name type="scientific">Catenovulum adriaticum</name>
    <dbReference type="NCBI Taxonomy" id="2984846"/>
    <lineage>
        <taxon>Bacteria</taxon>
        <taxon>Pseudomonadati</taxon>
        <taxon>Pseudomonadota</taxon>
        <taxon>Gammaproteobacteria</taxon>
        <taxon>Alteromonadales</taxon>
        <taxon>Alteromonadaceae</taxon>
        <taxon>Catenovulum</taxon>
    </lineage>
</organism>
<reference evidence="11" key="1">
    <citation type="submission" date="2022-10" db="EMBL/GenBank/DDBJ databases">
        <title>Catenovulum adriacola sp. nov. isolated in the Harbour of Susak.</title>
        <authorList>
            <person name="Schoch T."/>
            <person name="Reich S.J."/>
            <person name="Stoeferle S."/>
            <person name="Flaiz M."/>
            <person name="Kazda M."/>
            <person name="Riedel C.U."/>
            <person name="Duerre P."/>
        </authorList>
    </citation>
    <scope>NUCLEOTIDE SEQUENCE</scope>
    <source>
        <strain evidence="11">TS8</strain>
    </source>
</reference>
<keyword evidence="4 8" id="KW-0317">Glutathione biosynthesis</keyword>
<proteinExistence type="inferred from homology"/>
<evidence type="ECO:0000256" key="9">
    <source>
        <dbReference type="RuleBase" id="RU004391"/>
    </source>
</evidence>
<evidence type="ECO:0000256" key="7">
    <source>
        <dbReference type="ARBA" id="ARBA00048819"/>
    </source>
</evidence>
<dbReference type="NCBIfam" id="TIGR01434">
    <property type="entry name" value="glu_cys_ligase"/>
    <property type="match status" value="1"/>
</dbReference>
<comment type="pathway">
    <text evidence="1 8 9">Sulfur metabolism; glutathione biosynthesis; glutathione from L-cysteine and L-glutamate: step 1/2.</text>
</comment>
<keyword evidence="5 8" id="KW-0547">Nucleotide-binding</keyword>
<evidence type="ECO:0000256" key="3">
    <source>
        <dbReference type="ARBA" id="ARBA00022598"/>
    </source>
</evidence>
<evidence type="ECO:0000259" key="10">
    <source>
        <dbReference type="Pfam" id="PF04262"/>
    </source>
</evidence>
<feature type="domain" description="Glutamate--cysteine ligase" evidence="10">
    <location>
        <begin position="11"/>
        <end position="379"/>
    </location>
</feature>
<evidence type="ECO:0000256" key="4">
    <source>
        <dbReference type="ARBA" id="ARBA00022684"/>
    </source>
</evidence>
<name>A0ABY7ALY0_9ALTE</name>
<dbReference type="HAMAP" id="MF_00578">
    <property type="entry name" value="Glu_cys_ligase"/>
    <property type="match status" value="1"/>
</dbReference>
<evidence type="ECO:0000313" key="11">
    <source>
        <dbReference type="EMBL" id="WAJ69349.1"/>
    </source>
</evidence>
<protein>
    <recommendedName>
        <fullName evidence="8">Glutamate--cysteine ligase</fullName>
        <ecNumber evidence="8">6.3.2.2</ecNumber>
    </recommendedName>
    <alternativeName>
        <fullName evidence="8">Gamma-ECS</fullName>
        <shortName evidence="8">GCS</shortName>
    </alternativeName>
    <alternativeName>
        <fullName evidence="8">Gamma-glutamylcysteine synthetase</fullName>
    </alternativeName>
</protein>
<evidence type="ECO:0000256" key="2">
    <source>
        <dbReference type="ARBA" id="ARBA00008772"/>
    </source>
</evidence>
<evidence type="ECO:0000256" key="1">
    <source>
        <dbReference type="ARBA" id="ARBA00005006"/>
    </source>
</evidence>
<dbReference type="GO" id="GO:0004357">
    <property type="term" value="F:glutamate-cysteine ligase activity"/>
    <property type="evidence" value="ECO:0007669"/>
    <property type="project" value="UniProtKB-EC"/>
</dbReference>
<dbReference type="RefSeq" id="WP_268073563.1">
    <property type="nucleotide sequence ID" value="NZ_CP109965.1"/>
</dbReference>
<comment type="catalytic activity">
    <reaction evidence="7 8 9">
        <text>L-cysteine + L-glutamate + ATP = gamma-L-glutamyl-L-cysteine + ADP + phosphate + H(+)</text>
        <dbReference type="Rhea" id="RHEA:13285"/>
        <dbReference type="ChEBI" id="CHEBI:15378"/>
        <dbReference type="ChEBI" id="CHEBI:29985"/>
        <dbReference type="ChEBI" id="CHEBI:30616"/>
        <dbReference type="ChEBI" id="CHEBI:35235"/>
        <dbReference type="ChEBI" id="CHEBI:43474"/>
        <dbReference type="ChEBI" id="CHEBI:58173"/>
        <dbReference type="ChEBI" id="CHEBI:456216"/>
        <dbReference type="EC" id="6.3.2.2"/>
    </reaction>
</comment>
<sequence length="522" mass="58933">MNVNKNLLNFLKSQPTSYFAGFNRGIEKEALRIHASGKLATSQHPKGLGSALTHDYITTDYAESLVEFITPVEQNAQTSIQQLLDLHKFAYQNQGEELLWPMSMPCFVGSEDDIEIAKYGTSNIGKMKTLYRQGLKNRYGSYMQAISGVHFNFSFPDSFWQAWASSQGKVANQSSIDEGYLAILRNLKRNLWLLAYLFGASPALCSSFLNGKSTPYPMQKIGKGTLYLPYATALRLSDLGYTNKAQAALNIRYNQLDDYIAGLRHAIRMPSADFASISAKPGDYQQLNQNVLQIENEYYSPVRPKRVTESGEKPTDALERAGIQYIELRALDIDPFNPAGMSVEQVRFLDLLITWCALTDSPDIEREDESIIAENLQQVILYGRKPDLLLEKNSKPIALTQWSTQILAELDDLAKIFDGDTQGVYHQALMAQQAKIENPDLTPSGKIMSHLLEHNLDNGSFGLQLAKQYRNESFERDFHHFTQTQLEQESKDSELRQQSIENADELDFDTFLTQYFGSSLSD</sequence>
<evidence type="ECO:0000256" key="5">
    <source>
        <dbReference type="ARBA" id="ARBA00022741"/>
    </source>
</evidence>
<dbReference type="Gene3D" id="3.30.590.20">
    <property type="match status" value="1"/>
</dbReference>
<evidence type="ECO:0000313" key="12">
    <source>
        <dbReference type="Proteomes" id="UP001163726"/>
    </source>
</evidence>
<keyword evidence="12" id="KW-1185">Reference proteome</keyword>
<dbReference type="InterPro" id="IPR006334">
    <property type="entry name" value="Glut_cys_ligase"/>
</dbReference>
<evidence type="ECO:0000256" key="6">
    <source>
        <dbReference type="ARBA" id="ARBA00022840"/>
    </source>
</evidence>
<keyword evidence="6 8" id="KW-0067">ATP-binding</keyword>
<dbReference type="Proteomes" id="UP001163726">
    <property type="component" value="Chromosome"/>
</dbReference>
<accession>A0ABY7ALY0</accession>
<dbReference type="PANTHER" id="PTHR38761">
    <property type="entry name" value="GLUTAMATE--CYSTEINE LIGASE"/>
    <property type="match status" value="1"/>
</dbReference>
<dbReference type="Pfam" id="PF04262">
    <property type="entry name" value="Glu_cys_ligase"/>
    <property type="match status" value="1"/>
</dbReference>
<dbReference type="InterPro" id="IPR007370">
    <property type="entry name" value="Glu_cys_ligase"/>
</dbReference>
<gene>
    <name evidence="8 11" type="primary">gshA</name>
    <name evidence="11" type="ORF">OLW01_09140</name>
</gene>
<dbReference type="EMBL" id="CP109965">
    <property type="protein sequence ID" value="WAJ69349.1"/>
    <property type="molecule type" value="Genomic_DNA"/>
</dbReference>